<dbReference type="Gene3D" id="3.20.20.70">
    <property type="entry name" value="Aldolase class I"/>
    <property type="match status" value="1"/>
</dbReference>
<dbReference type="CDD" id="cd01335">
    <property type="entry name" value="Radical_SAM"/>
    <property type="match status" value="1"/>
</dbReference>
<dbReference type="PROSITE" id="PS01305">
    <property type="entry name" value="MOAA_NIFB_PQQE"/>
    <property type="match status" value="1"/>
</dbReference>
<dbReference type="InterPro" id="IPR023867">
    <property type="entry name" value="Sulphatase_maturase_rSAM"/>
</dbReference>
<evidence type="ECO:0000256" key="4">
    <source>
        <dbReference type="ARBA" id="ARBA00022723"/>
    </source>
</evidence>
<evidence type="ECO:0000259" key="7">
    <source>
        <dbReference type="PROSITE" id="PS51918"/>
    </source>
</evidence>
<keyword evidence="2" id="KW-0004">4Fe-4S</keyword>
<keyword evidence="3" id="KW-0949">S-adenosyl-L-methionine</keyword>
<dbReference type="InterPro" id="IPR000385">
    <property type="entry name" value="MoaA_NifB_PqqE_Fe-S-bd_CS"/>
</dbReference>
<evidence type="ECO:0000256" key="2">
    <source>
        <dbReference type="ARBA" id="ARBA00022485"/>
    </source>
</evidence>
<dbReference type="InterPro" id="IPR058240">
    <property type="entry name" value="rSAM_sf"/>
</dbReference>
<proteinExistence type="predicted"/>
<evidence type="ECO:0000256" key="3">
    <source>
        <dbReference type="ARBA" id="ARBA00022691"/>
    </source>
</evidence>
<dbReference type="GO" id="GO:0051539">
    <property type="term" value="F:4 iron, 4 sulfur cluster binding"/>
    <property type="evidence" value="ECO:0007669"/>
    <property type="project" value="UniProtKB-KW"/>
</dbReference>
<dbReference type="PANTHER" id="PTHR43273">
    <property type="entry name" value="ANAEROBIC SULFATASE-MATURATING ENZYME HOMOLOG ASLB-RELATED"/>
    <property type="match status" value="1"/>
</dbReference>
<comment type="caution">
    <text evidence="8">The sequence shown here is derived from an EMBL/GenBank/DDBJ whole genome shotgun (WGS) entry which is preliminary data.</text>
</comment>
<dbReference type="Pfam" id="PF04055">
    <property type="entry name" value="Radical_SAM"/>
    <property type="match status" value="1"/>
</dbReference>
<accession>A0A3D8YGM0</accession>
<dbReference type="GO" id="GO:0046872">
    <property type="term" value="F:metal ion binding"/>
    <property type="evidence" value="ECO:0007669"/>
    <property type="project" value="UniProtKB-KW"/>
</dbReference>
<organism evidence="8 9">
    <name type="scientific">Dyadobacter luteus</name>
    <dbReference type="NCBI Taxonomy" id="2259619"/>
    <lineage>
        <taxon>Bacteria</taxon>
        <taxon>Pseudomonadati</taxon>
        <taxon>Bacteroidota</taxon>
        <taxon>Cytophagia</taxon>
        <taxon>Cytophagales</taxon>
        <taxon>Spirosomataceae</taxon>
        <taxon>Dyadobacter</taxon>
    </lineage>
</organism>
<dbReference type="SFLD" id="SFLDG01067">
    <property type="entry name" value="SPASM/twitch_domain_containing"/>
    <property type="match status" value="1"/>
</dbReference>
<feature type="domain" description="Radical SAM core" evidence="7">
    <location>
        <begin position="3"/>
        <end position="227"/>
    </location>
</feature>
<name>A0A3D8YGM0_9BACT</name>
<evidence type="ECO:0000256" key="5">
    <source>
        <dbReference type="ARBA" id="ARBA00023004"/>
    </source>
</evidence>
<dbReference type="GO" id="GO:0016491">
    <property type="term" value="F:oxidoreductase activity"/>
    <property type="evidence" value="ECO:0007669"/>
    <property type="project" value="InterPro"/>
</dbReference>
<gene>
    <name evidence="8" type="ORF">DSL64_03595</name>
</gene>
<dbReference type="AlphaFoldDB" id="A0A3D8YGM0"/>
<evidence type="ECO:0000313" key="8">
    <source>
        <dbReference type="EMBL" id="REA63539.1"/>
    </source>
</evidence>
<keyword evidence="5" id="KW-0408">Iron</keyword>
<evidence type="ECO:0000313" key="9">
    <source>
        <dbReference type="Proteomes" id="UP000256373"/>
    </source>
</evidence>
<dbReference type="SFLD" id="SFLDG01386">
    <property type="entry name" value="main_SPASM_domain-containing"/>
    <property type="match status" value="1"/>
</dbReference>
<evidence type="ECO:0000256" key="6">
    <source>
        <dbReference type="ARBA" id="ARBA00023014"/>
    </source>
</evidence>
<dbReference type="SUPFAM" id="SSF102114">
    <property type="entry name" value="Radical SAM enzymes"/>
    <property type="match status" value="1"/>
</dbReference>
<keyword evidence="9" id="KW-1185">Reference proteome</keyword>
<dbReference type="SFLD" id="SFLDS00029">
    <property type="entry name" value="Radical_SAM"/>
    <property type="match status" value="1"/>
</dbReference>
<evidence type="ECO:0000256" key="1">
    <source>
        <dbReference type="ARBA" id="ARBA00001966"/>
    </source>
</evidence>
<keyword evidence="6" id="KW-0411">Iron-sulfur</keyword>
<reference evidence="8 9" key="1">
    <citation type="submission" date="2018-07" db="EMBL/GenBank/DDBJ databases">
        <title>Dyadobacter roseus sp. nov., isolated from rose rhizosphere soil.</title>
        <authorList>
            <person name="Chen L."/>
        </authorList>
    </citation>
    <scope>NUCLEOTIDE SEQUENCE [LARGE SCALE GENOMIC DNA]</scope>
    <source>
        <strain evidence="8 9">RS19</strain>
    </source>
</reference>
<comment type="cofactor">
    <cofactor evidence="1">
        <name>[4Fe-4S] cluster</name>
        <dbReference type="ChEBI" id="CHEBI:49883"/>
    </cofactor>
</comment>
<dbReference type="Proteomes" id="UP000256373">
    <property type="component" value="Unassembled WGS sequence"/>
</dbReference>
<sequence length="384" mass="43599">MSKQPLKGLILKVCSRCNLDCTYCYMYSQGDMSFLKQPKFISSDVIDQLCRRLTDYFTRNRPESFELILHGGEPTLLGTGAFDQLLTRISSETNSLVKLNYAVQSNGILLNDDWIEVFRKHQVALGISIDGPKHVNDLHRKDHKGNGSFDAVMKGLAVCNRHHYPFGLLGVQNPQTAPDELYAFSKKAGATNIDFLFPHHHHDKKPQQTGYADWWISLFDIWFYDNDDSKPNIRFLTQVIVNCLGLGLGFDMLGQQTNDYLVVETDGSIETVDAMKICGDGFTKENYHLQTHNFEQAMQSPLMHIYHNGHHNLSALCQNCPVVSVCGGGFLPHRFSRELQFDNPSVYCSDLKRIIHYIQHALIDYLSDEAVLQAGLQKFEVFAD</sequence>
<protein>
    <recommendedName>
        <fullName evidence="7">Radical SAM core domain-containing protein</fullName>
    </recommendedName>
</protein>
<keyword evidence="4" id="KW-0479">Metal-binding</keyword>
<dbReference type="PROSITE" id="PS51918">
    <property type="entry name" value="RADICAL_SAM"/>
    <property type="match status" value="1"/>
</dbReference>
<dbReference type="OrthoDB" id="9808591at2"/>
<dbReference type="EMBL" id="QNUL01000002">
    <property type="protein sequence ID" value="REA63539.1"/>
    <property type="molecule type" value="Genomic_DNA"/>
</dbReference>
<dbReference type="RefSeq" id="WP_115829287.1">
    <property type="nucleotide sequence ID" value="NZ_QNUL01000002.1"/>
</dbReference>
<dbReference type="SFLD" id="SFLDG01072">
    <property type="entry name" value="dehydrogenase_like"/>
    <property type="match status" value="1"/>
</dbReference>
<dbReference type="InterPro" id="IPR007197">
    <property type="entry name" value="rSAM"/>
</dbReference>
<dbReference type="PANTHER" id="PTHR43273:SF8">
    <property type="entry name" value="RADICAL SAM DOMAIN PROTEIN"/>
    <property type="match status" value="1"/>
</dbReference>
<dbReference type="InterPro" id="IPR013785">
    <property type="entry name" value="Aldolase_TIM"/>
</dbReference>